<dbReference type="InterPro" id="IPR013546">
    <property type="entry name" value="PII_UdlTrfase/GS_AdlTrfase"/>
</dbReference>
<feature type="domain" description="Glutamate-ammonia ligase adenylyltransferase repeated" evidence="7">
    <location>
        <begin position="600"/>
        <end position="845"/>
    </location>
</feature>
<dbReference type="NCBIfam" id="NF010707">
    <property type="entry name" value="PRK14109.1"/>
    <property type="match status" value="1"/>
</dbReference>
<comment type="caution">
    <text evidence="9">The sequence shown here is derived from an EMBL/GenBank/DDBJ whole genome shotgun (WGS) entry which is preliminary data.</text>
</comment>
<sequence>MGPGTGEVDGRRQDSLRAHVARAGFVDIGTALARLGELSRSELGSWALAELLGDTADPDAALLGLVRLVEVADQDLCGRLRDVVVDDREDDGPGPLRRLVRVLGASRALTDHLVRYPASWRLVLRDGLAMEAGERREAMLAAVRGREGTAARDALKVAYRDQLVAVAATDLCAPDAAAVLPRVGAALADMADAALVAAHALATWEVAQADQVRLTVVALGKTGARELNYISDVDVLYVCEPVEGGTLDEGDAQTVGARLAAAIGQVCGGTTPEGSLWEVDAALRPEGKRGPLTRSLASHVAYYERWAEPWEFQAMLKARVVAGDEELGRRWLDAVGPMVWQVTEREGFVESARAMRRRVVEHIPAKEADRQLKLGRGGLRDVEFSVQLLQLVHGRTDTRLRAPGTLVALEALTAHGYIGRDDGSELDRAYRFLRVLEHRLQLQRLARTHVLPDRPEGWRRLARLVLRPGADADDLRTRWAETVRAVTRLHEKLFYRPLLTAIASLSTDEVRLTSAAASARLQALGYRDPAGALRHMEALTGGVSRRAAIQRTLLPAMLGMFADAADPDAGLLSFRRISDELGTTHWYLKMLRDSAGAAERFALVLGSGRLLGALIERAPTTSALFDSDDRLVPPTHASLLAEALAVAQRSAGAEEAVASLRAIRRREVVRTGVADVTGLVDAAAAGRALATADAVTVTAAVQVAAREAALARGAATDVTGALDALPTRLLVLVLGRLAGGESSYGSDVDVVLVHDPREGADAKEAADVAREVMTRARELLRRPGAEPPVELDAGLRPEGRNGELVRSLEAMRAYYGRWSVPSEHQALLRANVLVGDAGLAARFTEVIDPLRYPVGGPSAEALAEIRRIKARVESERLPRGADARRHVKLGRGGLSDVEWTVQLLQLRHAHELPSMRTASTGEALAAARDAGLLSPADAETLEVAWRLASRLRDAMTLWRGRSTDSLPTDRRDLDGVARLLGHGPGMASTLEEDWLRAARHARAVMERVFYGW</sequence>
<name>A0ABV7WE35_9MICO</name>
<keyword evidence="1 9" id="KW-0808">Transferase</keyword>
<feature type="domain" description="Glutamate-ammonia ligase adenylyltransferase repeated" evidence="7">
    <location>
        <begin position="97"/>
        <end position="331"/>
    </location>
</feature>
<dbReference type="InterPro" id="IPR023057">
    <property type="entry name" value="GlnE"/>
</dbReference>
<feature type="domain" description="PII-uridylyltransferase/Glutamine-synthetase adenylyltransferase" evidence="8">
    <location>
        <begin position="868"/>
        <end position="1008"/>
    </location>
</feature>
<keyword evidence="5" id="KW-0460">Magnesium</keyword>
<dbReference type="Gene3D" id="3.30.460.10">
    <property type="entry name" value="Beta Polymerase, domain 2"/>
    <property type="match status" value="2"/>
</dbReference>
<evidence type="ECO:0000259" key="7">
    <source>
        <dbReference type="Pfam" id="PF03710"/>
    </source>
</evidence>
<dbReference type="EC" id="2.7.7.89" evidence="9"/>
<dbReference type="PANTHER" id="PTHR30621">
    <property type="entry name" value="GLUTAMINE SYNTHETASE ADENYLYLTRANSFERASE"/>
    <property type="match status" value="1"/>
</dbReference>
<dbReference type="PANTHER" id="PTHR30621:SF0">
    <property type="entry name" value="BIFUNCTIONAL GLUTAMINE SYNTHETASE ADENYLYLTRANSFERASE_ADENYLYL-REMOVING ENZYME"/>
    <property type="match status" value="1"/>
</dbReference>
<dbReference type="Pfam" id="PF08335">
    <property type="entry name" value="GlnD_UR_UTase"/>
    <property type="match status" value="2"/>
</dbReference>
<dbReference type="Pfam" id="PF03710">
    <property type="entry name" value="GlnE"/>
    <property type="match status" value="2"/>
</dbReference>
<evidence type="ECO:0000313" key="9">
    <source>
        <dbReference type="EMBL" id="MFC3688064.1"/>
    </source>
</evidence>
<evidence type="ECO:0000259" key="8">
    <source>
        <dbReference type="Pfam" id="PF08335"/>
    </source>
</evidence>
<proteinExistence type="predicted"/>
<dbReference type="RefSeq" id="WP_340292980.1">
    <property type="nucleotide sequence ID" value="NZ_JBBEOI010000090.1"/>
</dbReference>
<dbReference type="Gene3D" id="1.20.120.330">
    <property type="entry name" value="Nucleotidyltransferases domain 2"/>
    <property type="match status" value="2"/>
</dbReference>
<dbReference type="CDD" id="cd05401">
    <property type="entry name" value="NT_GlnE_GlnD_like"/>
    <property type="match status" value="1"/>
</dbReference>
<dbReference type="Proteomes" id="UP001595685">
    <property type="component" value="Unassembled WGS sequence"/>
</dbReference>
<dbReference type="EMBL" id="JBHRWW010000003">
    <property type="protein sequence ID" value="MFC3688064.1"/>
    <property type="molecule type" value="Genomic_DNA"/>
</dbReference>
<keyword evidence="4" id="KW-0067">ATP-binding</keyword>
<organism evidence="9 10">
    <name type="scientific">Aquipuribacter hungaricus</name>
    <dbReference type="NCBI Taxonomy" id="545624"/>
    <lineage>
        <taxon>Bacteria</taxon>
        <taxon>Bacillati</taxon>
        <taxon>Actinomycetota</taxon>
        <taxon>Actinomycetes</taxon>
        <taxon>Micrococcales</taxon>
        <taxon>Intrasporangiaceae</taxon>
        <taxon>Aquipuribacter</taxon>
    </lineage>
</organism>
<evidence type="ECO:0000313" key="10">
    <source>
        <dbReference type="Proteomes" id="UP001595685"/>
    </source>
</evidence>
<dbReference type="InterPro" id="IPR043519">
    <property type="entry name" value="NT_sf"/>
</dbReference>
<dbReference type="SUPFAM" id="SSF81301">
    <property type="entry name" value="Nucleotidyltransferase"/>
    <property type="match status" value="2"/>
</dbReference>
<reference evidence="10" key="1">
    <citation type="journal article" date="2019" name="Int. J. Syst. Evol. Microbiol.">
        <title>The Global Catalogue of Microorganisms (GCM) 10K type strain sequencing project: providing services to taxonomists for standard genome sequencing and annotation.</title>
        <authorList>
            <consortium name="The Broad Institute Genomics Platform"/>
            <consortium name="The Broad Institute Genome Sequencing Center for Infectious Disease"/>
            <person name="Wu L."/>
            <person name="Ma J."/>
        </authorList>
    </citation>
    <scope>NUCLEOTIDE SEQUENCE [LARGE SCALE GENOMIC DNA]</scope>
    <source>
        <strain evidence="10">NCAIM B.02333</strain>
    </source>
</reference>
<evidence type="ECO:0000256" key="5">
    <source>
        <dbReference type="ARBA" id="ARBA00022842"/>
    </source>
</evidence>
<keyword evidence="2 9" id="KW-0548">Nucleotidyltransferase</keyword>
<dbReference type="GO" id="GO:0047388">
    <property type="term" value="F:[glutamine synthetase]-adenylyl-L-tyrosine phosphorylase activity"/>
    <property type="evidence" value="ECO:0007669"/>
    <property type="project" value="UniProtKB-EC"/>
</dbReference>
<evidence type="ECO:0000256" key="6">
    <source>
        <dbReference type="ARBA" id="ARBA00023268"/>
    </source>
</evidence>
<accession>A0ABV7WE35</accession>
<evidence type="ECO:0000256" key="2">
    <source>
        <dbReference type="ARBA" id="ARBA00022695"/>
    </source>
</evidence>
<keyword evidence="6" id="KW-0511">Multifunctional enzyme</keyword>
<protein>
    <submittedName>
        <fullName evidence="9">Bifunctional [glutamine synthetase] adenylyltransferase/[glutamine synthetase]-adenylyl-L-tyrosine phosphorylase</fullName>
        <ecNumber evidence="9">2.7.7.42</ecNumber>
        <ecNumber evidence="9">2.7.7.89</ecNumber>
    </submittedName>
</protein>
<evidence type="ECO:0000256" key="3">
    <source>
        <dbReference type="ARBA" id="ARBA00022741"/>
    </source>
</evidence>
<keyword evidence="10" id="KW-1185">Reference proteome</keyword>
<dbReference type="GO" id="GO:0008882">
    <property type="term" value="F:[glutamate-ammonia-ligase] adenylyltransferase activity"/>
    <property type="evidence" value="ECO:0007669"/>
    <property type="project" value="UniProtKB-EC"/>
</dbReference>
<gene>
    <name evidence="9" type="ORF">ACFOLH_06895</name>
</gene>
<feature type="domain" description="PII-uridylyltransferase/Glutamine-synthetase adenylyltransferase" evidence="8">
    <location>
        <begin position="353"/>
        <end position="494"/>
    </location>
</feature>
<evidence type="ECO:0000256" key="1">
    <source>
        <dbReference type="ARBA" id="ARBA00022679"/>
    </source>
</evidence>
<keyword evidence="3" id="KW-0547">Nucleotide-binding</keyword>
<evidence type="ECO:0000256" key="4">
    <source>
        <dbReference type="ARBA" id="ARBA00022840"/>
    </source>
</evidence>
<dbReference type="InterPro" id="IPR005190">
    <property type="entry name" value="GlnE_rpt_dom"/>
</dbReference>
<dbReference type="SUPFAM" id="SSF81593">
    <property type="entry name" value="Nucleotidyltransferase substrate binding subunit/domain"/>
    <property type="match status" value="2"/>
</dbReference>
<dbReference type="EC" id="2.7.7.42" evidence="9"/>